<comment type="caution">
    <text evidence="1">The sequence shown here is derived from an EMBL/GenBank/DDBJ whole genome shotgun (WGS) entry which is preliminary data.</text>
</comment>
<protein>
    <submittedName>
        <fullName evidence="1">DNA repair protein RadA</fullName>
    </submittedName>
</protein>
<reference evidence="1" key="1">
    <citation type="submission" date="2013-08" db="EMBL/GenBank/DDBJ databases">
        <authorList>
            <person name="Mendez C."/>
            <person name="Richter M."/>
            <person name="Ferrer M."/>
            <person name="Sanchez J."/>
        </authorList>
    </citation>
    <scope>NUCLEOTIDE SEQUENCE</scope>
</reference>
<dbReference type="PANTHER" id="PTHR32472:SF10">
    <property type="entry name" value="DNA REPAIR PROTEIN RADA-LIKE PROTEIN"/>
    <property type="match status" value="1"/>
</dbReference>
<gene>
    <name evidence="1" type="ORF">B2A_06390</name>
</gene>
<name>T0ZXG7_9ZZZZ</name>
<feature type="non-terminal residue" evidence="1">
    <location>
        <position position="1"/>
    </location>
</feature>
<reference evidence="1" key="2">
    <citation type="journal article" date="2014" name="ISME J.">
        <title>Microbial stratification in low pH oxic and suboxic macroscopic growths along an acid mine drainage.</title>
        <authorList>
            <person name="Mendez-Garcia C."/>
            <person name="Mesa V."/>
            <person name="Sprenger R.R."/>
            <person name="Richter M."/>
            <person name="Diez M.S."/>
            <person name="Solano J."/>
            <person name="Bargiela R."/>
            <person name="Golyshina O.V."/>
            <person name="Manteca A."/>
            <person name="Ramos J.L."/>
            <person name="Gallego J.R."/>
            <person name="Llorente I."/>
            <person name="Martins Dos Santos V.A."/>
            <person name="Jensen O.N."/>
            <person name="Pelaez A.I."/>
            <person name="Sanchez J."/>
            <person name="Ferrer M."/>
        </authorList>
    </citation>
    <scope>NUCLEOTIDE SEQUENCE</scope>
</reference>
<evidence type="ECO:0000313" key="1">
    <source>
        <dbReference type="EMBL" id="EQD52921.1"/>
    </source>
</evidence>
<organism evidence="1">
    <name type="scientific">mine drainage metagenome</name>
    <dbReference type="NCBI Taxonomy" id="410659"/>
    <lineage>
        <taxon>unclassified sequences</taxon>
        <taxon>metagenomes</taxon>
        <taxon>ecological metagenomes</taxon>
    </lineage>
</organism>
<dbReference type="Gene3D" id="3.30.230.10">
    <property type="match status" value="1"/>
</dbReference>
<dbReference type="EMBL" id="AUZZ01004518">
    <property type="protein sequence ID" value="EQD52921.1"/>
    <property type="molecule type" value="Genomic_DNA"/>
</dbReference>
<dbReference type="AlphaFoldDB" id="T0ZXG7"/>
<dbReference type="SUPFAM" id="SSF54211">
    <property type="entry name" value="Ribosomal protein S5 domain 2-like"/>
    <property type="match status" value="1"/>
</dbReference>
<dbReference type="Pfam" id="PF13541">
    <property type="entry name" value="ChlI"/>
    <property type="match status" value="1"/>
</dbReference>
<proteinExistence type="predicted"/>
<dbReference type="InterPro" id="IPR014721">
    <property type="entry name" value="Ribsml_uS5_D2-typ_fold_subgr"/>
</dbReference>
<sequence>ALVERAQAPNPRRFATGLDVNRLQMILAVLNKHAGLDAFDKNVYLKAVGGVRLTEPATDLPALLAVFSSLKGRTLPEGLVAFGEVGLAGELRSVRDTPARLREAHKLGFTRAIVPKGAAGAPIEGLEVIEASRIEQALKRMREISSVQSNS</sequence>
<dbReference type="GO" id="GO:0000725">
    <property type="term" value="P:recombinational repair"/>
    <property type="evidence" value="ECO:0007669"/>
    <property type="project" value="TreeGrafter"/>
</dbReference>
<dbReference type="PANTHER" id="PTHR32472">
    <property type="entry name" value="DNA REPAIR PROTEIN RADA"/>
    <property type="match status" value="1"/>
</dbReference>
<accession>T0ZXG7</accession>
<dbReference type="InterPro" id="IPR020568">
    <property type="entry name" value="Ribosomal_Su5_D2-typ_SF"/>
</dbReference>
<dbReference type="GO" id="GO:0005829">
    <property type="term" value="C:cytosol"/>
    <property type="evidence" value="ECO:0007669"/>
    <property type="project" value="TreeGrafter"/>
</dbReference>